<keyword evidence="3" id="KW-0694">RNA-binding</keyword>
<dbReference type="GO" id="GO:0120159">
    <property type="term" value="F:rRNA pseudouridine synthase activity"/>
    <property type="evidence" value="ECO:0007669"/>
    <property type="project" value="UniProtKB-ARBA"/>
</dbReference>
<dbReference type="AlphaFoldDB" id="A0A9D2IM16"/>
<dbReference type="GO" id="GO:0000455">
    <property type="term" value="P:enzyme-directed rRNA pseudouridine synthesis"/>
    <property type="evidence" value="ECO:0007669"/>
    <property type="project" value="UniProtKB-ARBA"/>
</dbReference>
<dbReference type="InterPro" id="IPR018496">
    <property type="entry name" value="PsdUridine_synth_RsuA/RluB_CS"/>
</dbReference>
<dbReference type="Gene3D" id="3.30.70.580">
    <property type="entry name" value="Pseudouridine synthase I, catalytic domain, N-terminal subdomain"/>
    <property type="match status" value="1"/>
</dbReference>
<dbReference type="PANTHER" id="PTHR47683">
    <property type="entry name" value="PSEUDOURIDINE SYNTHASE FAMILY PROTEIN-RELATED"/>
    <property type="match status" value="1"/>
</dbReference>
<reference evidence="7" key="1">
    <citation type="journal article" date="2021" name="PeerJ">
        <title>Extensive microbial diversity within the chicken gut microbiome revealed by metagenomics and culture.</title>
        <authorList>
            <person name="Gilroy R."/>
            <person name="Ravi A."/>
            <person name="Getino M."/>
            <person name="Pursley I."/>
            <person name="Horton D.L."/>
            <person name="Alikhan N.F."/>
            <person name="Baker D."/>
            <person name="Gharbi K."/>
            <person name="Hall N."/>
            <person name="Watson M."/>
            <person name="Adriaenssens E.M."/>
            <person name="Foster-Nyarko E."/>
            <person name="Jarju S."/>
            <person name="Secka A."/>
            <person name="Antonio M."/>
            <person name="Oren A."/>
            <person name="Chaudhuri R.R."/>
            <person name="La Ragione R."/>
            <person name="Hildebrand F."/>
            <person name="Pallen M.J."/>
        </authorList>
    </citation>
    <scope>NUCLEOTIDE SEQUENCE</scope>
    <source>
        <strain evidence="7">ChiHjej11B10-19426</strain>
    </source>
</reference>
<evidence type="ECO:0000259" key="6">
    <source>
        <dbReference type="SMART" id="SM00363"/>
    </source>
</evidence>
<feature type="compositionally biased region" description="Basic and acidic residues" evidence="5">
    <location>
        <begin position="145"/>
        <end position="161"/>
    </location>
</feature>
<dbReference type="EC" id="5.4.99.-" evidence="4"/>
<protein>
    <recommendedName>
        <fullName evidence="4">Pseudouridine synthase</fullName>
        <ecNumber evidence="4">5.4.99.-</ecNumber>
    </recommendedName>
</protein>
<feature type="compositionally biased region" description="Basic and acidic residues" evidence="5">
    <location>
        <begin position="191"/>
        <end position="204"/>
    </location>
</feature>
<evidence type="ECO:0000256" key="2">
    <source>
        <dbReference type="ARBA" id="ARBA00023235"/>
    </source>
</evidence>
<dbReference type="PANTHER" id="PTHR47683:SF2">
    <property type="entry name" value="RNA-BINDING S4 DOMAIN-CONTAINING PROTEIN"/>
    <property type="match status" value="1"/>
</dbReference>
<comment type="similarity">
    <text evidence="1 4">Belongs to the pseudouridine synthase RsuA family.</text>
</comment>
<gene>
    <name evidence="7" type="ORF">H9816_08210</name>
</gene>
<dbReference type="InterPro" id="IPR020103">
    <property type="entry name" value="PsdUridine_synth_cat_dom_sf"/>
</dbReference>
<dbReference type="Pfam" id="PF01479">
    <property type="entry name" value="S4"/>
    <property type="match status" value="1"/>
</dbReference>
<dbReference type="InterPro" id="IPR042092">
    <property type="entry name" value="PsdUridine_s_RsuA/RluB/E/F_cat"/>
</dbReference>
<feature type="compositionally biased region" description="Basic and acidic residues" evidence="5">
    <location>
        <begin position="102"/>
        <end position="135"/>
    </location>
</feature>
<dbReference type="InterPro" id="IPR000748">
    <property type="entry name" value="PsdUridine_synth_RsuA/RluB/E/F"/>
</dbReference>
<dbReference type="PROSITE" id="PS50889">
    <property type="entry name" value="S4"/>
    <property type="match status" value="1"/>
</dbReference>
<name>A0A9D2IM16_9BACT</name>
<dbReference type="CDD" id="cd02870">
    <property type="entry name" value="PseudoU_synth_RsuA_like"/>
    <property type="match status" value="1"/>
</dbReference>
<dbReference type="InterPro" id="IPR036986">
    <property type="entry name" value="S4_RNA-bd_sf"/>
</dbReference>
<feature type="compositionally biased region" description="Polar residues" evidence="5">
    <location>
        <begin position="70"/>
        <end position="80"/>
    </location>
</feature>
<feature type="compositionally biased region" description="Basic and acidic residues" evidence="5">
    <location>
        <begin position="171"/>
        <end position="183"/>
    </location>
</feature>
<feature type="domain" description="RNA-binding S4" evidence="6">
    <location>
        <begin position="217"/>
        <end position="275"/>
    </location>
</feature>
<dbReference type="InterPro" id="IPR050343">
    <property type="entry name" value="RsuA_PseudoU_synthase"/>
</dbReference>
<dbReference type="InterPro" id="IPR020094">
    <property type="entry name" value="TruA/RsuA/RluB/E/F_N"/>
</dbReference>
<evidence type="ECO:0000256" key="4">
    <source>
        <dbReference type="RuleBase" id="RU003887"/>
    </source>
</evidence>
<accession>A0A9D2IM16</accession>
<dbReference type="SMART" id="SM00363">
    <property type="entry name" value="S4"/>
    <property type="match status" value="1"/>
</dbReference>
<evidence type="ECO:0000256" key="1">
    <source>
        <dbReference type="ARBA" id="ARBA00008348"/>
    </source>
</evidence>
<dbReference type="Proteomes" id="UP000824014">
    <property type="component" value="Unassembled WGS sequence"/>
</dbReference>
<dbReference type="Gene3D" id="3.30.70.1560">
    <property type="entry name" value="Alpha-L RNA-binding motif"/>
    <property type="match status" value="1"/>
</dbReference>
<dbReference type="InterPro" id="IPR006145">
    <property type="entry name" value="PsdUridine_synth_RsuA/RluA"/>
</dbReference>
<dbReference type="InterPro" id="IPR002942">
    <property type="entry name" value="S4_RNA-bd"/>
</dbReference>
<dbReference type="NCBIfam" id="TIGR00093">
    <property type="entry name" value="pseudouridine synthase"/>
    <property type="match status" value="1"/>
</dbReference>
<dbReference type="FunFam" id="3.10.290.10:FF:000003">
    <property type="entry name" value="Pseudouridine synthase"/>
    <property type="match status" value="1"/>
</dbReference>
<dbReference type="Gene3D" id="3.10.290.10">
    <property type="entry name" value="RNA-binding S4 domain"/>
    <property type="match status" value="1"/>
</dbReference>
<dbReference type="PROSITE" id="PS01149">
    <property type="entry name" value="PSI_RSU"/>
    <property type="match status" value="1"/>
</dbReference>
<proteinExistence type="inferred from homology"/>
<evidence type="ECO:0000256" key="3">
    <source>
        <dbReference type="PROSITE-ProRule" id="PRU00182"/>
    </source>
</evidence>
<organism evidence="7 8">
    <name type="scientific">Candidatus Tidjanibacter faecipullorum</name>
    <dbReference type="NCBI Taxonomy" id="2838766"/>
    <lineage>
        <taxon>Bacteria</taxon>
        <taxon>Pseudomonadati</taxon>
        <taxon>Bacteroidota</taxon>
        <taxon>Bacteroidia</taxon>
        <taxon>Bacteroidales</taxon>
        <taxon>Rikenellaceae</taxon>
        <taxon>Tidjanibacter</taxon>
    </lineage>
</organism>
<feature type="compositionally biased region" description="Basic and acidic residues" evidence="5">
    <location>
        <begin position="13"/>
        <end position="64"/>
    </location>
</feature>
<dbReference type="EMBL" id="DXCC01000031">
    <property type="protein sequence ID" value="HIZ15869.1"/>
    <property type="molecule type" value="Genomic_DNA"/>
</dbReference>
<evidence type="ECO:0000256" key="5">
    <source>
        <dbReference type="SAM" id="MobiDB-lite"/>
    </source>
</evidence>
<dbReference type="SUPFAM" id="SSF55174">
    <property type="entry name" value="Alpha-L RNA-binding motif"/>
    <property type="match status" value="1"/>
</dbReference>
<reference evidence="7" key="2">
    <citation type="submission" date="2021-04" db="EMBL/GenBank/DDBJ databases">
        <authorList>
            <person name="Gilroy R."/>
        </authorList>
    </citation>
    <scope>NUCLEOTIDE SEQUENCE</scope>
    <source>
        <strain evidence="7">ChiHjej11B10-19426</strain>
    </source>
</reference>
<evidence type="ECO:0000313" key="7">
    <source>
        <dbReference type="EMBL" id="HIZ15869.1"/>
    </source>
</evidence>
<evidence type="ECO:0000313" key="8">
    <source>
        <dbReference type="Proteomes" id="UP000824014"/>
    </source>
</evidence>
<comment type="caution">
    <text evidence="7">The sequence shown here is derived from an EMBL/GenBank/DDBJ whole genome shotgun (WGS) entry which is preliminary data.</text>
</comment>
<dbReference type="GO" id="GO:0003723">
    <property type="term" value="F:RNA binding"/>
    <property type="evidence" value="ECO:0007669"/>
    <property type="project" value="UniProtKB-KW"/>
</dbReference>
<dbReference type="CDD" id="cd00165">
    <property type="entry name" value="S4"/>
    <property type="match status" value="1"/>
</dbReference>
<feature type="region of interest" description="Disordered" evidence="5">
    <location>
        <begin position="1"/>
        <end position="206"/>
    </location>
</feature>
<sequence length="451" mass="52144">MKDKRNRAPQAEHTSHRSHERSGEGEERQERRFDKPYRSESASREGGFRRGGERRGGYRLRTEQEETTGQRRSFNPNFDASNRLVGQHKPFRRPAEGEGEEGERPRTYGSRPRTDAPREGGRYREERSWPKKGDQTGRGYRKNTRPYEKPEGQEEQAEGRPGRSFRSSYGDNKKRPYDGERKRSGNGKPFRRQEERRPSYDAEHYPTFAPEVTDGKIRLNRYIAMSGICSRREADEFIQAGVVTVNGAVVTELGAKVDLSDEVRFHGEVIRNERKVYIVMNKPKGYVTSVEDPHADKTVMDLLKNGCKERVYPVGRLDKNSLGVLLITNDGDMAKRLMHPSFEKKKVYQVSLDKPLTRADMDALVEGFELEDGEIHADSVSYVGEKKTEIGIEIHSGRNRIVRRMFEHLGYRVIKLDRVYFAGLTKQKLKRGEWRFLTPREVQALRSGQYE</sequence>
<dbReference type="Pfam" id="PF00849">
    <property type="entry name" value="PseudoU_synth_2"/>
    <property type="match status" value="1"/>
</dbReference>
<keyword evidence="2 4" id="KW-0413">Isomerase</keyword>
<dbReference type="SUPFAM" id="SSF55120">
    <property type="entry name" value="Pseudouridine synthase"/>
    <property type="match status" value="1"/>
</dbReference>